<dbReference type="GO" id="GO:0005840">
    <property type="term" value="C:ribosome"/>
    <property type="evidence" value="ECO:0007669"/>
    <property type="project" value="UniProtKB-KW"/>
</dbReference>
<keyword evidence="2" id="KW-0689">Ribosomal protein</keyword>
<feature type="domain" description="N-acetyltransferase" evidence="1">
    <location>
        <begin position="2"/>
        <end position="154"/>
    </location>
</feature>
<sequence length="170" mass="18541">MVNIRRATTADTKALVELRALMFKSMGRNAEDPAWRSQAESWFTRKIAGGEALVVVTEISNGQLVAAALGEVNHDPPSPSNPTGIRGRISNVVTAVGHRRRGYARACVRQLLDWFRSETEVADIDLFATGEGSNMYREFGFEARPYPAMRLRVASSTEGTELTSAPSGIA</sequence>
<evidence type="ECO:0000313" key="2">
    <source>
        <dbReference type="EMBL" id="SDQ84903.1"/>
    </source>
</evidence>
<dbReference type="Pfam" id="PF00583">
    <property type="entry name" value="Acetyltransf_1"/>
    <property type="match status" value="1"/>
</dbReference>
<dbReference type="InterPro" id="IPR000182">
    <property type="entry name" value="GNAT_dom"/>
</dbReference>
<dbReference type="STRING" id="995062.SAMN04489718_2419"/>
<dbReference type="RefSeq" id="WP_092523913.1">
    <property type="nucleotide sequence ID" value="NZ_FNKO01000002.1"/>
</dbReference>
<dbReference type="SUPFAM" id="SSF55729">
    <property type="entry name" value="Acyl-CoA N-acyltransferases (Nat)"/>
    <property type="match status" value="1"/>
</dbReference>
<dbReference type="Proteomes" id="UP000199301">
    <property type="component" value="Unassembled WGS sequence"/>
</dbReference>
<dbReference type="OrthoDB" id="1706016at2"/>
<dbReference type="EMBL" id="FNKO01000002">
    <property type="protein sequence ID" value="SDQ84903.1"/>
    <property type="molecule type" value="Genomic_DNA"/>
</dbReference>
<evidence type="ECO:0000259" key="1">
    <source>
        <dbReference type="PROSITE" id="PS51186"/>
    </source>
</evidence>
<organism evidence="2 3">
    <name type="scientific">Actinopolyspora saharensis</name>
    <dbReference type="NCBI Taxonomy" id="995062"/>
    <lineage>
        <taxon>Bacteria</taxon>
        <taxon>Bacillati</taxon>
        <taxon>Actinomycetota</taxon>
        <taxon>Actinomycetes</taxon>
        <taxon>Actinopolysporales</taxon>
        <taxon>Actinopolysporaceae</taxon>
        <taxon>Actinopolyspora</taxon>
    </lineage>
</organism>
<proteinExistence type="predicted"/>
<dbReference type="InterPro" id="IPR016181">
    <property type="entry name" value="Acyl_CoA_acyltransferase"/>
</dbReference>
<dbReference type="CDD" id="cd04301">
    <property type="entry name" value="NAT_SF"/>
    <property type="match status" value="1"/>
</dbReference>
<keyword evidence="3" id="KW-1185">Reference proteome</keyword>
<evidence type="ECO:0000313" key="3">
    <source>
        <dbReference type="Proteomes" id="UP000199301"/>
    </source>
</evidence>
<protein>
    <submittedName>
        <fullName evidence="2">Ribosomal protein S18 acetylase RimI</fullName>
    </submittedName>
</protein>
<dbReference type="GO" id="GO:0016747">
    <property type="term" value="F:acyltransferase activity, transferring groups other than amino-acyl groups"/>
    <property type="evidence" value="ECO:0007669"/>
    <property type="project" value="InterPro"/>
</dbReference>
<dbReference type="PROSITE" id="PS51186">
    <property type="entry name" value="GNAT"/>
    <property type="match status" value="1"/>
</dbReference>
<dbReference type="Gene3D" id="3.40.630.30">
    <property type="match status" value="1"/>
</dbReference>
<name>A0A1H1E892_9ACTN</name>
<keyword evidence="2" id="KW-0687">Ribonucleoprotein</keyword>
<dbReference type="AlphaFoldDB" id="A0A1H1E892"/>
<gene>
    <name evidence="2" type="ORF">SAMN04489718_2419</name>
</gene>
<accession>A0A1H1E892</accession>
<reference evidence="3" key="1">
    <citation type="submission" date="2016-10" db="EMBL/GenBank/DDBJ databases">
        <authorList>
            <person name="Varghese N."/>
            <person name="Submissions S."/>
        </authorList>
    </citation>
    <scope>NUCLEOTIDE SEQUENCE [LARGE SCALE GENOMIC DNA]</scope>
    <source>
        <strain evidence="3">DSM 45459</strain>
    </source>
</reference>